<reference evidence="1" key="2">
    <citation type="submission" date="2020-11" db="EMBL/GenBank/DDBJ databases">
        <authorList>
            <person name="McCartney M.A."/>
            <person name="Auch B."/>
            <person name="Kono T."/>
            <person name="Mallez S."/>
            <person name="Becker A."/>
            <person name="Gohl D.M."/>
            <person name="Silverstein K.A.T."/>
            <person name="Koren S."/>
            <person name="Bechman K.B."/>
            <person name="Herman A."/>
            <person name="Abrahante J.E."/>
            <person name="Garbe J."/>
        </authorList>
    </citation>
    <scope>NUCLEOTIDE SEQUENCE</scope>
    <source>
        <strain evidence="1">Duluth1</strain>
        <tissue evidence="1">Whole animal</tissue>
    </source>
</reference>
<proteinExistence type="predicted"/>
<dbReference type="EMBL" id="JAIWYP010000008">
    <property type="protein sequence ID" value="KAH3786015.1"/>
    <property type="molecule type" value="Genomic_DNA"/>
</dbReference>
<name>A0A9D4EXX0_DREPO</name>
<evidence type="ECO:0000313" key="2">
    <source>
        <dbReference type="Proteomes" id="UP000828390"/>
    </source>
</evidence>
<evidence type="ECO:0000313" key="1">
    <source>
        <dbReference type="EMBL" id="KAH3786015.1"/>
    </source>
</evidence>
<gene>
    <name evidence="1" type="ORF">DPMN_164114</name>
</gene>
<dbReference type="AlphaFoldDB" id="A0A9D4EXX0"/>
<dbReference type="Proteomes" id="UP000828390">
    <property type="component" value="Unassembled WGS sequence"/>
</dbReference>
<protein>
    <submittedName>
        <fullName evidence="1">Uncharacterized protein</fullName>
    </submittedName>
</protein>
<sequence>MNENQLLDDITCLASCFPAWAKPGGASASINVLSLGTLQREETENNQANNRI</sequence>
<accession>A0A9D4EXX0</accession>
<keyword evidence="2" id="KW-1185">Reference proteome</keyword>
<organism evidence="1 2">
    <name type="scientific">Dreissena polymorpha</name>
    <name type="common">Zebra mussel</name>
    <name type="synonym">Mytilus polymorpha</name>
    <dbReference type="NCBI Taxonomy" id="45954"/>
    <lineage>
        <taxon>Eukaryota</taxon>
        <taxon>Metazoa</taxon>
        <taxon>Spiralia</taxon>
        <taxon>Lophotrochozoa</taxon>
        <taxon>Mollusca</taxon>
        <taxon>Bivalvia</taxon>
        <taxon>Autobranchia</taxon>
        <taxon>Heteroconchia</taxon>
        <taxon>Euheterodonta</taxon>
        <taxon>Imparidentia</taxon>
        <taxon>Neoheterodontei</taxon>
        <taxon>Myida</taxon>
        <taxon>Dreissenoidea</taxon>
        <taxon>Dreissenidae</taxon>
        <taxon>Dreissena</taxon>
    </lineage>
</organism>
<reference evidence="1" key="1">
    <citation type="journal article" date="2019" name="bioRxiv">
        <title>The Genome of the Zebra Mussel, Dreissena polymorpha: A Resource for Invasive Species Research.</title>
        <authorList>
            <person name="McCartney M.A."/>
            <person name="Auch B."/>
            <person name="Kono T."/>
            <person name="Mallez S."/>
            <person name="Zhang Y."/>
            <person name="Obille A."/>
            <person name="Becker A."/>
            <person name="Abrahante J.E."/>
            <person name="Garbe J."/>
            <person name="Badalamenti J.P."/>
            <person name="Herman A."/>
            <person name="Mangelson H."/>
            <person name="Liachko I."/>
            <person name="Sullivan S."/>
            <person name="Sone E.D."/>
            <person name="Koren S."/>
            <person name="Silverstein K.A.T."/>
            <person name="Beckman K.B."/>
            <person name="Gohl D.M."/>
        </authorList>
    </citation>
    <scope>NUCLEOTIDE SEQUENCE</scope>
    <source>
        <strain evidence="1">Duluth1</strain>
        <tissue evidence="1">Whole animal</tissue>
    </source>
</reference>
<comment type="caution">
    <text evidence="1">The sequence shown here is derived from an EMBL/GenBank/DDBJ whole genome shotgun (WGS) entry which is preliminary data.</text>
</comment>